<accession>A0AA38F6Z1</accession>
<proteinExistence type="predicted"/>
<gene>
    <name evidence="3" type="ORF">KI387_042796</name>
</gene>
<feature type="compositionally biased region" description="Polar residues" evidence="2">
    <location>
        <begin position="59"/>
        <end position="76"/>
    </location>
</feature>
<evidence type="ECO:0000313" key="3">
    <source>
        <dbReference type="EMBL" id="KAH9292013.1"/>
    </source>
</evidence>
<evidence type="ECO:0000256" key="1">
    <source>
        <dbReference type="SAM" id="Coils"/>
    </source>
</evidence>
<reference evidence="3 4" key="1">
    <citation type="journal article" date="2021" name="Nat. Plants">
        <title>The Taxus genome provides insights into paclitaxel biosynthesis.</title>
        <authorList>
            <person name="Xiong X."/>
            <person name="Gou J."/>
            <person name="Liao Q."/>
            <person name="Li Y."/>
            <person name="Zhou Q."/>
            <person name="Bi G."/>
            <person name="Li C."/>
            <person name="Du R."/>
            <person name="Wang X."/>
            <person name="Sun T."/>
            <person name="Guo L."/>
            <person name="Liang H."/>
            <person name="Lu P."/>
            <person name="Wu Y."/>
            <person name="Zhang Z."/>
            <person name="Ro D.K."/>
            <person name="Shang Y."/>
            <person name="Huang S."/>
            <person name="Yan J."/>
        </authorList>
    </citation>
    <scope>NUCLEOTIDE SEQUENCE [LARGE SCALE GENOMIC DNA]</scope>
    <source>
        <strain evidence="3">Ta-2019</strain>
    </source>
</reference>
<dbReference type="Proteomes" id="UP000824469">
    <property type="component" value="Unassembled WGS sequence"/>
</dbReference>
<feature type="non-terminal residue" evidence="3">
    <location>
        <position position="1"/>
    </location>
</feature>
<dbReference type="EMBL" id="JAHRHJ020003299">
    <property type="protein sequence ID" value="KAH9292013.1"/>
    <property type="molecule type" value="Genomic_DNA"/>
</dbReference>
<keyword evidence="1" id="KW-0175">Coiled coil</keyword>
<feature type="region of interest" description="Disordered" evidence="2">
    <location>
        <begin position="49"/>
        <end position="76"/>
    </location>
</feature>
<keyword evidence="4" id="KW-1185">Reference proteome</keyword>
<sequence length="76" mass="9002">RILQMEERKIATQRAMLEIQQKKLELQEKELEMRERDHRLNIGFSLPNGIPNCPKHNNRQTNSVTNTHGIHDNMNN</sequence>
<feature type="coiled-coil region" evidence="1">
    <location>
        <begin position="10"/>
        <end position="39"/>
    </location>
</feature>
<name>A0AA38F6Z1_TAXCH</name>
<protein>
    <submittedName>
        <fullName evidence="3">Uncharacterized protein</fullName>
    </submittedName>
</protein>
<dbReference type="AlphaFoldDB" id="A0AA38F6Z1"/>
<comment type="caution">
    <text evidence="3">The sequence shown here is derived from an EMBL/GenBank/DDBJ whole genome shotgun (WGS) entry which is preliminary data.</text>
</comment>
<feature type="non-terminal residue" evidence="3">
    <location>
        <position position="76"/>
    </location>
</feature>
<evidence type="ECO:0000256" key="2">
    <source>
        <dbReference type="SAM" id="MobiDB-lite"/>
    </source>
</evidence>
<evidence type="ECO:0000313" key="4">
    <source>
        <dbReference type="Proteomes" id="UP000824469"/>
    </source>
</evidence>
<organism evidence="3 4">
    <name type="scientific">Taxus chinensis</name>
    <name type="common">Chinese yew</name>
    <name type="synonym">Taxus wallichiana var. chinensis</name>
    <dbReference type="NCBI Taxonomy" id="29808"/>
    <lineage>
        <taxon>Eukaryota</taxon>
        <taxon>Viridiplantae</taxon>
        <taxon>Streptophyta</taxon>
        <taxon>Embryophyta</taxon>
        <taxon>Tracheophyta</taxon>
        <taxon>Spermatophyta</taxon>
        <taxon>Pinopsida</taxon>
        <taxon>Pinidae</taxon>
        <taxon>Conifers II</taxon>
        <taxon>Cupressales</taxon>
        <taxon>Taxaceae</taxon>
        <taxon>Taxus</taxon>
    </lineage>
</organism>